<gene>
    <name evidence="10" type="ORF">JJN12_03400</name>
</gene>
<evidence type="ECO:0000313" key="11">
    <source>
        <dbReference type="Proteomes" id="UP000604730"/>
    </source>
</evidence>
<proteinExistence type="inferred from homology"/>
<dbReference type="Proteomes" id="UP000604730">
    <property type="component" value="Unassembled WGS sequence"/>
</dbReference>
<keyword evidence="5 7" id="KW-0472">Membrane</keyword>
<feature type="domain" description="Threonine/Serine exporter ThrE" evidence="9">
    <location>
        <begin position="293"/>
        <end position="420"/>
    </location>
</feature>
<comment type="caution">
    <text evidence="10">The sequence shown here is derived from an EMBL/GenBank/DDBJ whole genome shotgun (WGS) entry which is preliminary data.</text>
</comment>
<evidence type="ECO:0000256" key="1">
    <source>
        <dbReference type="ARBA" id="ARBA00004651"/>
    </source>
</evidence>
<feature type="transmembrane region" description="Helical" evidence="7">
    <location>
        <begin position="244"/>
        <end position="265"/>
    </location>
</feature>
<organism evidence="10 11">
    <name type="scientific">Catonella massiliensis</name>
    <dbReference type="NCBI Taxonomy" id="2799636"/>
    <lineage>
        <taxon>Bacteria</taxon>
        <taxon>Bacillati</taxon>
        <taxon>Bacillota</taxon>
        <taxon>Clostridia</taxon>
        <taxon>Lachnospirales</taxon>
        <taxon>Lachnospiraceae</taxon>
        <taxon>Catonella</taxon>
    </lineage>
</organism>
<feature type="transmembrane region" description="Helical" evidence="7">
    <location>
        <begin position="365"/>
        <end position="382"/>
    </location>
</feature>
<sequence>MIMNKNLEAVKSDTGTGSKRREWEERLDLVLDIAEQMVMSGAEVARTEYSIRRICKSFGAVRAEALSITTSLIVTVYYGEYGSVTQTRRVDKFAYNMDRLEKMNALSREICDNKLSVKEGRGRFKELMNEKYYSFYHQILFFMLIAFTFTLFFGGSVKDALTSSAIAVIFKYIDEFAKKIEINKFIPIVVSSLIGGFLAIVAVRMGIADSVSMVSIGDVMLLIPGIMLTNSLRDMFGGDTITGGIRFIEATLIAVMIALGFSSASRFYEDLFARTIVSSVVELPYYMVIIITLVTSFFGSIGYACTFNTNAKRLMAAGFGGFIGWAAYIGVGYFVSSEPMKYFVAAVVINIYSEIMAVREKAPSTVFLVSAIMPLVPGGMLYKTMHYAVTKEWHKFGKLGVGTISVALALALGMLIANSIIKSLRKRRRKRLGMQA</sequence>
<protein>
    <submittedName>
        <fullName evidence="10">Threonine/serine exporter family protein</fullName>
    </submittedName>
</protein>
<evidence type="ECO:0000313" key="10">
    <source>
        <dbReference type="EMBL" id="MBK5896834.1"/>
    </source>
</evidence>
<feature type="transmembrane region" description="Helical" evidence="7">
    <location>
        <begin position="402"/>
        <end position="421"/>
    </location>
</feature>
<evidence type="ECO:0000259" key="8">
    <source>
        <dbReference type="Pfam" id="PF06738"/>
    </source>
</evidence>
<keyword evidence="11" id="KW-1185">Reference proteome</keyword>
<dbReference type="Pfam" id="PF06738">
    <property type="entry name" value="ThrE"/>
    <property type="match status" value="1"/>
</dbReference>
<comment type="subcellular location">
    <subcellularLocation>
        <location evidence="1">Cell membrane</location>
        <topology evidence="1">Multi-pass membrane protein</topology>
    </subcellularLocation>
</comment>
<feature type="transmembrane region" description="Helical" evidence="7">
    <location>
        <begin position="185"/>
        <end position="207"/>
    </location>
</feature>
<evidence type="ECO:0000256" key="2">
    <source>
        <dbReference type="ARBA" id="ARBA00022475"/>
    </source>
</evidence>
<name>A0ABS1IYT7_9FIRM</name>
<reference evidence="10 11" key="1">
    <citation type="submission" date="2021-01" db="EMBL/GenBank/DDBJ databases">
        <title>Isolation and description of Catonella massiliensis sp. nov., a novel Catonella species, isolated from a stable periodontitis subject.</title>
        <authorList>
            <person name="Antezack A."/>
            <person name="Boxberger M."/>
            <person name="La Scola B."/>
            <person name="Monnet-Corti V."/>
        </authorList>
    </citation>
    <scope>NUCLEOTIDE SEQUENCE [LARGE SCALE GENOMIC DNA]</scope>
    <source>
        <strain evidence="10 11">Marseille-Q4567</strain>
    </source>
</reference>
<dbReference type="PANTHER" id="PTHR34390:SF2">
    <property type="entry name" value="SUCCINATE TRANSPORTER SUBUNIT YJJP-RELATED"/>
    <property type="match status" value="1"/>
</dbReference>
<dbReference type="InterPro" id="IPR024528">
    <property type="entry name" value="ThrE_2"/>
</dbReference>
<keyword evidence="4 7" id="KW-1133">Transmembrane helix</keyword>
<dbReference type="InterPro" id="IPR050539">
    <property type="entry name" value="ThrE_Dicarb/AminoAcid_Exp"/>
</dbReference>
<feature type="domain" description="Threonine/serine exporter-like N-terminal" evidence="8">
    <location>
        <begin position="28"/>
        <end position="267"/>
    </location>
</feature>
<evidence type="ECO:0000256" key="7">
    <source>
        <dbReference type="SAM" id="Phobius"/>
    </source>
</evidence>
<feature type="transmembrane region" description="Helical" evidence="7">
    <location>
        <begin position="314"/>
        <end position="334"/>
    </location>
</feature>
<dbReference type="RefSeq" id="WP_208428378.1">
    <property type="nucleotide sequence ID" value="NZ_JAEPRJ010000001.1"/>
</dbReference>
<keyword evidence="2" id="KW-1003">Cell membrane</keyword>
<dbReference type="EMBL" id="JAEPRJ010000001">
    <property type="protein sequence ID" value="MBK5896834.1"/>
    <property type="molecule type" value="Genomic_DNA"/>
</dbReference>
<feature type="transmembrane region" description="Helical" evidence="7">
    <location>
        <begin position="285"/>
        <end position="307"/>
    </location>
</feature>
<evidence type="ECO:0000256" key="3">
    <source>
        <dbReference type="ARBA" id="ARBA00022692"/>
    </source>
</evidence>
<keyword evidence="3 7" id="KW-0812">Transmembrane</keyword>
<evidence type="ECO:0000256" key="5">
    <source>
        <dbReference type="ARBA" id="ARBA00023136"/>
    </source>
</evidence>
<evidence type="ECO:0000259" key="9">
    <source>
        <dbReference type="Pfam" id="PF12821"/>
    </source>
</evidence>
<feature type="transmembrane region" description="Helical" evidence="7">
    <location>
        <begin position="213"/>
        <end position="232"/>
    </location>
</feature>
<accession>A0ABS1IYT7</accession>
<evidence type="ECO:0000256" key="4">
    <source>
        <dbReference type="ARBA" id="ARBA00022989"/>
    </source>
</evidence>
<dbReference type="InterPro" id="IPR010619">
    <property type="entry name" value="ThrE-like_N"/>
</dbReference>
<dbReference type="Pfam" id="PF12821">
    <property type="entry name" value="ThrE_2"/>
    <property type="match status" value="1"/>
</dbReference>
<feature type="transmembrane region" description="Helical" evidence="7">
    <location>
        <begin position="133"/>
        <end position="151"/>
    </location>
</feature>
<dbReference type="PANTHER" id="PTHR34390">
    <property type="entry name" value="UPF0442 PROTEIN YJJB-RELATED"/>
    <property type="match status" value="1"/>
</dbReference>
<evidence type="ECO:0000256" key="6">
    <source>
        <dbReference type="ARBA" id="ARBA00034125"/>
    </source>
</evidence>
<comment type="similarity">
    <text evidence="6">Belongs to the ThrE exporter (TC 2.A.79) family.</text>
</comment>